<feature type="region of interest" description="Disordered" evidence="2">
    <location>
        <begin position="66"/>
        <end position="103"/>
    </location>
</feature>
<dbReference type="InterPro" id="IPR003034">
    <property type="entry name" value="SAP_dom"/>
</dbReference>
<dbReference type="GO" id="GO:0032182">
    <property type="term" value="F:ubiquitin-like protein binding"/>
    <property type="evidence" value="ECO:0007669"/>
    <property type="project" value="TreeGrafter"/>
</dbReference>
<evidence type="ECO:0000256" key="1">
    <source>
        <dbReference type="RuleBase" id="RU410713"/>
    </source>
</evidence>
<dbReference type="PROSITE" id="PS51229">
    <property type="entry name" value="DCUN1"/>
    <property type="match status" value="1"/>
</dbReference>
<dbReference type="SMART" id="SM00513">
    <property type="entry name" value="SAP"/>
    <property type="match status" value="1"/>
</dbReference>
<reference evidence="7 8" key="1">
    <citation type="submission" date="2018-08" db="EMBL/GenBank/DDBJ databases">
        <title>Aphanomyces genome sequencing and annotation.</title>
        <authorList>
            <person name="Minardi D."/>
            <person name="Oidtmann B."/>
            <person name="Van Der Giezen M."/>
            <person name="Studholme D.J."/>
        </authorList>
    </citation>
    <scope>NUCLEOTIDE SEQUENCE [LARGE SCALE GENOMIC DNA]</scope>
    <source>
        <strain evidence="6 8">D2</strain>
        <strain evidence="5 7">Yx</strain>
    </source>
</reference>
<dbReference type="GO" id="GO:0005886">
    <property type="term" value="C:plasma membrane"/>
    <property type="evidence" value="ECO:0007669"/>
    <property type="project" value="UniProtKB-ARBA"/>
</dbReference>
<dbReference type="AlphaFoldDB" id="A0A397DQE8"/>
<dbReference type="SUPFAM" id="SSF68906">
    <property type="entry name" value="SAP domain"/>
    <property type="match status" value="1"/>
</dbReference>
<feature type="region of interest" description="Disordered" evidence="2">
    <location>
        <begin position="1"/>
        <end position="24"/>
    </location>
</feature>
<evidence type="ECO:0000313" key="5">
    <source>
        <dbReference type="EMBL" id="RHY20003.1"/>
    </source>
</evidence>
<evidence type="ECO:0000313" key="6">
    <source>
        <dbReference type="EMBL" id="RHY68440.1"/>
    </source>
</evidence>
<dbReference type="GO" id="GO:0097602">
    <property type="term" value="F:cullin family protein binding"/>
    <property type="evidence" value="ECO:0007669"/>
    <property type="project" value="TreeGrafter"/>
</dbReference>
<organism evidence="6 8">
    <name type="scientific">Aphanomyces astaci</name>
    <name type="common">Crayfish plague agent</name>
    <dbReference type="NCBI Taxonomy" id="112090"/>
    <lineage>
        <taxon>Eukaryota</taxon>
        <taxon>Sar</taxon>
        <taxon>Stramenopiles</taxon>
        <taxon>Oomycota</taxon>
        <taxon>Saprolegniomycetes</taxon>
        <taxon>Saprolegniales</taxon>
        <taxon>Verrucalvaceae</taxon>
        <taxon>Aphanomyces</taxon>
    </lineage>
</organism>
<dbReference type="FunFam" id="1.10.238.200:FF:000003">
    <property type="entry name" value="DCN1-like protein 3"/>
    <property type="match status" value="1"/>
</dbReference>
<evidence type="ECO:0000259" key="4">
    <source>
        <dbReference type="PROSITE" id="PS51229"/>
    </source>
</evidence>
<dbReference type="Gene3D" id="1.10.238.200">
    <property type="entry name" value="Cullin, PONY binding domain"/>
    <property type="match status" value="1"/>
</dbReference>
<dbReference type="EMBL" id="QUTD01004367">
    <property type="protein sequence ID" value="RHY68440.1"/>
    <property type="molecule type" value="Genomic_DNA"/>
</dbReference>
<dbReference type="Proteomes" id="UP000266643">
    <property type="component" value="Unassembled WGS sequence"/>
</dbReference>
<dbReference type="Gene3D" id="1.10.720.30">
    <property type="entry name" value="SAP domain"/>
    <property type="match status" value="1"/>
</dbReference>
<dbReference type="GO" id="GO:0031624">
    <property type="term" value="F:ubiquitin conjugating enzyme binding"/>
    <property type="evidence" value="ECO:0007669"/>
    <property type="project" value="TreeGrafter"/>
</dbReference>
<dbReference type="Pfam" id="PF02037">
    <property type="entry name" value="SAP"/>
    <property type="match status" value="1"/>
</dbReference>
<dbReference type="GO" id="GO:0000151">
    <property type="term" value="C:ubiquitin ligase complex"/>
    <property type="evidence" value="ECO:0007669"/>
    <property type="project" value="TreeGrafter"/>
</dbReference>
<dbReference type="EMBL" id="QUTA01004377">
    <property type="protein sequence ID" value="RHY20003.1"/>
    <property type="molecule type" value="Genomic_DNA"/>
</dbReference>
<dbReference type="PROSITE" id="PS50800">
    <property type="entry name" value="SAP"/>
    <property type="match status" value="1"/>
</dbReference>
<dbReference type="InterPro" id="IPR042460">
    <property type="entry name" value="DCN1-like_PONY"/>
</dbReference>
<evidence type="ECO:0000313" key="7">
    <source>
        <dbReference type="Proteomes" id="UP000266239"/>
    </source>
</evidence>
<feature type="domain" description="SAP" evidence="3">
    <location>
        <begin position="29"/>
        <end position="63"/>
    </location>
</feature>
<dbReference type="Gene3D" id="1.10.238.10">
    <property type="entry name" value="EF-hand"/>
    <property type="match status" value="1"/>
</dbReference>
<dbReference type="InterPro" id="IPR036361">
    <property type="entry name" value="SAP_dom_sf"/>
</dbReference>
<dbReference type="GO" id="GO:0045116">
    <property type="term" value="P:protein neddylation"/>
    <property type="evidence" value="ECO:0007669"/>
    <property type="project" value="TreeGrafter"/>
</dbReference>
<evidence type="ECO:0000256" key="2">
    <source>
        <dbReference type="SAM" id="MobiDB-lite"/>
    </source>
</evidence>
<proteinExistence type="predicted"/>
<accession>A0A397DQE8</accession>
<dbReference type="VEuPathDB" id="FungiDB:H257_02608"/>
<sequence length="297" mass="33468">MDYSPRAQSESKTPQCQTSKTTMSDRADLTHLKVKELQEKCKALGLRIQGKKADLVQRLVEFFESTSSTTSKRSHESNGDNGQKKQKTTMDYGATDTPSASNEDGWSVELSRLFLPYADSENEDVTSDDGIFLLCEHLGIDPQDPVMLALAYHMNAATMSEFTKAEFVHGLKALQCHSVADAKAKVPLLRKHLTSDPVVFAKIYAVCHTYNFAKEPDQRSMPVDTALELWELLLPSHFDLLPSWIDYAHQKNAISRDVWMQLLEFSHHVATDLSNYDENGAWPVLIDDFVAHMKQQS</sequence>
<dbReference type="InterPro" id="IPR005176">
    <property type="entry name" value="PONY_dom"/>
</dbReference>
<dbReference type="Pfam" id="PF03556">
    <property type="entry name" value="Cullin_binding"/>
    <property type="match status" value="1"/>
</dbReference>
<dbReference type="Proteomes" id="UP000266239">
    <property type="component" value="Unassembled WGS sequence"/>
</dbReference>
<dbReference type="PANTHER" id="PTHR12281:SF31">
    <property type="entry name" value="DCN1-LIKE PROTEIN 3"/>
    <property type="match status" value="1"/>
</dbReference>
<dbReference type="PANTHER" id="PTHR12281">
    <property type="entry name" value="RP42 RELATED"/>
    <property type="match status" value="1"/>
</dbReference>
<evidence type="ECO:0000259" key="3">
    <source>
        <dbReference type="PROSITE" id="PS50800"/>
    </source>
</evidence>
<comment type="function">
    <text evidence="1">Neddylation of cullins play an essential role in the regulation of SCF-type complexes activity.</text>
</comment>
<feature type="domain" description="DCUN1" evidence="4">
    <location>
        <begin position="105"/>
        <end position="294"/>
    </location>
</feature>
<protein>
    <recommendedName>
        <fullName evidence="1">Defective in cullin neddylation protein</fullName>
    </recommendedName>
</protein>
<comment type="caution">
    <text evidence="6">The sequence shown here is derived from an EMBL/GenBank/DDBJ whole genome shotgun (WGS) entry which is preliminary data.</text>
</comment>
<dbReference type="InterPro" id="IPR014764">
    <property type="entry name" value="DCN-prot"/>
</dbReference>
<name>A0A397DQE8_APHAT</name>
<evidence type="ECO:0000313" key="8">
    <source>
        <dbReference type="Proteomes" id="UP000266643"/>
    </source>
</evidence>
<gene>
    <name evidence="5" type="ORF">DYB25_001489</name>
    <name evidence="6" type="ORF">DYB30_005097</name>
</gene>
<feature type="compositionally biased region" description="Polar residues" evidence="2">
    <location>
        <begin position="1"/>
        <end position="22"/>
    </location>
</feature>